<dbReference type="KEGG" id="anr:Ana3638_19130"/>
<dbReference type="Gene3D" id="3.40.630.190">
    <property type="entry name" value="LCP protein"/>
    <property type="match status" value="1"/>
</dbReference>
<dbReference type="PANTHER" id="PTHR33392:SF6">
    <property type="entry name" value="POLYISOPRENYL-TEICHOIC ACID--PEPTIDOGLYCAN TEICHOIC ACID TRANSFERASE TAGU"/>
    <property type="match status" value="1"/>
</dbReference>
<dbReference type="NCBIfam" id="TIGR00350">
    <property type="entry name" value="lytR_cpsA_psr"/>
    <property type="match status" value="1"/>
</dbReference>
<dbReference type="EMBL" id="CP048000">
    <property type="protein sequence ID" value="QHQ62629.1"/>
    <property type="molecule type" value="Genomic_DNA"/>
</dbReference>
<dbReference type="Pfam" id="PF03816">
    <property type="entry name" value="LytR_cpsA_psr"/>
    <property type="match status" value="1"/>
</dbReference>
<evidence type="ECO:0000256" key="2">
    <source>
        <dbReference type="SAM" id="MobiDB-lite"/>
    </source>
</evidence>
<evidence type="ECO:0000259" key="4">
    <source>
        <dbReference type="Pfam" id="PF03816"/>
    </source>
</evidence>
<feature type="compositionally biased region" description="Basic and acidic residues" evidence="2">
    <location>
        <begin position="1"/>
        <end position="14"/>
    </location>
</feature>
<feature type="domain" description="Cell envelope-related transcriptional attenuator" evidence="4">
    <location>
        <begin position="169"/>
        <end position="325"/>
    </location>
</feature>
<accession>A0A6P1TQW0</accession>
<keyword evidence="6" id="KW-1185">Reference proteome</keyword>
<protein>
    <recommendedName>
        <fullName evidence="4">Cell envelope-related transcriptional attenuator domain-containing protein</fullName>
    </recommendedName>
</protein>
<comment type="similarity">
    <text evidence="1">Belongs to the LytR/CpsA/Psr (LCP) family.</text>
</comment>
<evidence type="ECO:0000256" key="1">
    <source>
        <dbReference type="ARBA" id="ARBA00006068"/>
    </source>
</evidence>
<dbReference type="RefSeq" id="WP_161839452.1">
    <property type="nucleotide sequence ID" value="NZ_CP048000.1"/>
</dbReference>
<evidence type="ECO:0000313" key="6">
    <source>
        <dbReference type="Proteomes" id="UP000464314"/>
    </source>
</evidence>
<feature type="transmembrane region" description="Helical" evidence="3">
    <location>
        <begin position="83"/>
        <end position="102"/>
    </location>
</feature>
<proteinExistence type="inferred from homology"/>
<feature type="compositionally biased region" description="Low complexity" evidence="2">
    <location>
        <begin position="15"/>
        <end position="25"/>
    </location>
</feature>
<gene>
    <name evidence="5" type="ORF">Ana3638_19130</name>
</gene>
<keyword evidence="3" id="KW-0812">Transmembrane</keyword>
<dbReference type="InterPro" id="IPR050922">
    <property type="entry name" value="LytR/CpsA/Psr_CW_biosynth"/>
</dbReference>
<feature type="compositionally biased region" description="Basic and acidic residues" evidence="2">
    <location>
        <begin position="64"/>
        <end position="73"/>
    </location>
</feature>
<reference evidence="5 6" key="1">
    <citation type="submission" date="2020-01" db="EMBL/GenBank/DDBJ databases">
        <title>Genome analysis of Anaerocolumna sp. CBA3638.</title>
        <authorList>
            <person name="Kim J."/>
            <person name="Roh S.W."/>
        </authorList>
    </citation>
    <scope>NUCLEOTIDE SEQUENCE [LARGE SCALE GENOMIC DNA]</scope>
    <source>
        <strain evidence="5 6">CBA3638</strain>
    </source>
</reference>
<name>A0A6P1TQW0_9FIRM</name>
<keyword evidence="3" id="KW-0472">Membrane</keyword>
<dbReference type="PANTHER" id="PTHR33392">
    <property type="entry name" value="POLYISOPRENYL-TEICHOIC ACID--PEPTIDOGLYCAN TEICHOIC ACID TRANSFERASE TAGU"/>
    <property type="match status" value="1"/>
</dbReference>
<feature type="region of interest" description="Disordered" evidence="2">
    <location>
        <begin position="58"/>
        <end position="77"/>
    </location>
</feature>
<evidence type="ECO:0000313" key="5">
    <source>
        <dbReference type="EMBL" id="QHQ62629.1"/>
    </source>
</evidence>
<sequence>MDKDNYRNANEKNDSSSSNSNKGNGLDQYSKNINNVAGYEDEDAFLDEVNSSLAKQISMELEDKDTSTKDNGPKKKGKIPKGVKIFAIVFSVIMLLGCLLVFTPGGRKIIINLAGNYIYGKLNYEDSNTQETTDTIENTTEQTNKPEKPVDDVVNILLLGVEEIGGASNTDTMIVATMNTKNHTMKLTSLMRDIYVEIPGHDNNKLNSAFARGGVDLLYQTIQNNFGVQLDGYVLVNFNAFEKIVDLLDGVEVTLTSTEANYLNRTNYISDPANRTVKEGTQMMNGNQALGYCRVRKVPTETEHDDFGRTQRQRAVLNSIFEKLKKKNIVQLGLFMNDVLNDVDIHTDITQSEFNRYLEEAASLNVGKLEQLRIPTDGNFGFDNVQIGKYNQSVVVPTDWDAMRQEIHQFIYGTGTDDENSSDETTDTEE</sequence>
<organism evidence="5 6">
    <name type="scientific">Anaerocolumna sedimenticola</name>
    <dbReference type="NCBI Taxonomy" id="2696063"/>
    <lineage>
        <taxon>Bacteria</taxon>
        <taxon>Bacillati</taxon>
        <taxon>Bacillota</taxon>
        <taxon>Clostridia</taxon>
        <taxon>Lachnospirales</taxon>
        <taxon>Lachnospiraceae</taxon>
        <taxon>Anaerocolumna</taxon>
    </lineage>
</organism>
<dbReference type="Proteomes" id="UP000464314">
    <property type="component" value="Chromosome"/>
</dbReference>
<evidence type="ECO:0000256" key="3">
    <source>
        <dbReference type="SAM" id="Phobius"/>
    </source>
</evidence>
<feature type="region of interest" description="Disordered" evidence="2">
    <location>
        <begin position="1"/>
        <end position="29"/>
    </location>
</feature>
<dbReference type="InterPro" id="IPR004474">
    <property type="entry name" value="LytR_CpsA_psr"/>
</dbReference>
<keyword evidence="3" id="KW-1133">Transmembrane helix</keyword>
<dbReference type="AlphaFoldDB" id="A0A6P1TQW0"/>